<evidence type="ECO:0000313" key="4">
    <source>
        <dbReference type="Proteomes" id="UP000664521"/>
    </source>
</evidence>
<proteinExistence type="predicted"/>
<dbReference type="Proteomes" id="UP000664521">
    <property type="component" value="Unassembled WGS sequence"/>
</dbReference>
<dbReference type="PANTHER" id="PTHR13136">
    <property type="entry name" value="TESTIS DEVELOPMENT PROTEIN PRTD"/>
    <property type="match status" value="1"/>
</dbReference>
<dbReference type="Pfam" id="PF20408">
    <property type="entry name" value="Abhydrolase_11"/>
    <property type="match status" value="1"/>
</dbReference>
<evidence type="ECO:0000313" key="3">
    <source>
        <dbReference type="EMBL" id="CAF9916551.1"/>
    </source>
</evidence>
<feature type="compositionally biased region" description="Polar residues" evidence="1">
    <location>
        <begin position="236"/>
        <end position="248"/>
    </location>
</feature>
<sequence length="273" mass="30009">MPQQSFEIAFTPKTINCILSFDKSPGDDATEFQNTKTPSLIFTHGAGGTLSSDGIANFSSGFATQSPVVCFKGNMNLTSRVKMFSEVMRNQDFAACLGGRSMGARAAVMAATPDTQQLVLASYPLHTNKETRDQILLDIEPGVDVLFVIGDKDTMCHLSRLQTVRDKMKCKTWLLVVHGADHGMNMSPKSATAAIGIKTGVIAAEWAIARDNSKREGRLSWDQDVEWSEWCESIPKNPSTTQPKQQENILGKKQRPSEKDGGKKVSKRRKIQV</sequence>
<dbReference type="InterPro" id="IPR046879">
    <property type="entry name" value="KANL3/Tex30_Abhydrolase"/>
</dbReference>
<feature type="compositionally biased region" description="Basic residues" evidence="1">
    <location>
        <begin position="264"/>
        <end position="273"/>
    </location>
</feature>
<dbReference type="EMBL" id="CAJPDS010000018">
    <property type="protein sequence ID" value="CAF9916551.1"/>
    <property type="molecule type" value="Genomic_DNA"/>
</dbReference>
<reference evidence="3" key="1">
    <citation type="submission" date="2021-03" db="EMBL/GenBank/DDBJ databases">
        <authorList>
            <person name="Tagirdzhanova G."/>
        </authorList>
    </citation>
    <scope>NUCLEOTIDE SEQUENCE</scope>
</reference>
<organism evidence="3 4">
    <name type="scientific">Heterodermia speciosa</name>
    <dbReference type="NCBI Taxonomy" id="116794"/>
    <lineage>
        <taxon>Eukaryota</taxon>
        <taxon>Fungi</taxon>
        <taxon>Dikarya</taxon>
        <taxon>Ascomycota</taxon>
        <taxon>Pezizomycotina</taxon>
        <taxon>Lecanoromycetes</taxon>
        <taxon>OSLEUM clade</taxon>
        <taxon>Lecanoromycetidae</taxon>
        <taxon>Caliciales</taxon>
        <taxon>Physciaceae</taxon>
        <taxon>Heterodermia</taxon>
    </lineage>
</organism>
<keyword evidence="4" id="KW-1185">Reference proteome</keyword>
<dbReference type="SUPFAM" id="SSF53474">
    <property type="entry name" value="alpha/beta-Hydrolases"/>
    <property type="match status" value="1"/>
</dbReference>
<dbReference type="AlphaFoldDB" id="A0A8H3F997"/>
<feature type="region of interest" description="Disordered" evidence="1">
    <location>
        <begin position="232"/>
        <end position="273"/>
    </location>
</feature>
<accession>A0A8H3F997</accession>
<evidence type="ECO:0000256" key="1">
    <source>
        <dbReference type="SAM" id="MobiDB-lite"/>
    </source>
</evidence>
<dbReference type="PANTHER" id="PTHR13136:SF11">
    <property type="entry name" value="TESTIS-EXPRESSED PROTEIN 30"/>
    <property type="match status" value="1"/>
</dbReference>
<dbReference type="InterPro" id="IPR029058">
    <property type="entry name" value="AB_hydrolase_fold"/>
</dbReference>
<protein>
    <recommendedName>
        <fullName evidence="2">KANL3/Tex30 alpha/beta hydrolase-like domain-containing protein</fullName>
    </recommendedName>
</protein>
<name>A0A8H3F997_9LECA</name>
<feature type="domain" description="KANL3/Tex30 alpha/beta hydrolase-like" evidence="2">
    <location>
        <begin position="86"/>
        <end position="191"/>
    </location>
</feature>
<dbReference type="InterPro" id="IPR026555">
    <property type="entry name" value="NSL3/Tex30"/>
</dbReference>
<evidence type="ECO:0000259" key="2">
    <source>
        <dbReference type="Pfam" id="PF20408"/>
    </source>
</evidence>
<gene>
    <name evidence="3" type="ORF">HETSPECPRED_002947</name>
</gene>
<dbReference type="Gene3D" id="3.40.50.1820">
    <property type="entry name" value="alpha/beta hydrolase"/>
    <property type="match status" value="1"/>
</dbReference>
<comment type="caution">
    <text evidence="3">The sequence shown here is derived from an EMBL/GenBank/DDBJ whole genome shotgun (WGS) entry which is preliminary data.</text>
</comment>
<dbReference type="OrthoDB" id="6415022at2759"/>